<keyword evidence="4" id="KW-0963">Cytoplasm</keyword>
<sequence>MQNTLVQGATIMLEHGQANAGTELALLLIDHYKAIDAPLNQETLSVVLLIFSRYTMEFSTQLRSFIKAAVNWSSRKENNDQGAPELHNAFAKFYDEKGHFSYAQMHYLRGTEEEAYAEMLVKWTQSGYPLEKELFITRAVLQYLCLSSIDSAHKVLTYFVKKMNYPSFPDELPPLINFLKFLLAAIKTKNKNLFTQLRAVYTISINRDSTFGEYLDIIAKNQLGIEPPKTAGGGLFKLVQSLFQQ</sequence>
<evidence type="ECO:0008006" key="6">
    <source>
        <dbReference type="Google" id="ProtNLM"/>
    </source>
</evidence>
<reference evidence="5" key="1">
    <citation type="journal article" date="2020" name="J. Eukaryot. Microbiol.">
        <title>De novo Sequencing, Assembly and Annotation of the Transcriptome for the Free-Living Testate Amoeba Arcella intermedia.</title>
        <authorList>
            <person name="Ribeiro G.M."/>
            <person name="Porfirio-Sousa A.L."/>
            <person name="Maurer-Alcala X.X."/>
            <person name="Katz L.A."/>
            <person name="Lahr D.J.G."/>
        </authorList>
    </citation>
    <scope>NUCLEOTIDE SEQUENCE</scope>
</reference>
<protein>
    <recommendedName>
        <fullName evidence="6">Golgi to ER traffic protein 4</fullName>
    </recommendedName>
</protein>
<dbReference type="InterPro" id="IPR007317">
    <property type="entry name" value="GET4"/>
</dbReference>
<evidence type="ECO:0000256" key="3">
    <source>
        <dbReference type="ARBA" id="ARBA00022448"/>
    </source>
</evidence>
<dbReference type="FunFam" id="1.25.40.10:FF:000060">
    <property type="entry name" value="Golgi to ER traffic protein 4 homolog"/>
    <property type="match status" value="1"/>
</dbReference>
<dbReference type="AlphaFoldDB" id="A0A6B2LCG3"/>
<accession>A0A6B2LCG3</accession>
<organism evidence="5">
    <name type="scientific">Arcella intermedia</name>
    <dbReference type="NCBI Taxonomy" id="1963864"/>
    <lineage>
        <taxon>Eukaryota</taxon>
        <taxon>Amoebozoa</taxon>
        <taxon>Tubulinea</taxon>
        <taxon>Elardia</taxon>
        <taxon>Arcellinida</taxon>
        <taxon>Sphaerothecina</taxon>
        <taxon>Arcellidae</taxon>
        <taxon>Arcella</taxon>
    </lineage>
</organism>
<proteinExistence type="inferred from homology"/>
<dbReference type="InterPro" id="IPR011990">
    <property type="entry name" value="TPR-like_helical_dom_sf"/>
</dbReference>
<comment type="subcellular location">
    <subcellularLocation>
        <location evidence="1">Cytoplasm</location>
        <location evidence="1">Cytosol</location>
    </subcellularLocation>
</comment>
<dbReference type="PANTHER" id="PTHR12875:SF0">
    <property type="entry name" value="GOLGI TO ER TRAFFIC PROTEIN 4 HOMOLOG"/>
    <property type="match status" value="1"/>
</dbReference>
<dbReference type="GO" id="GO:0071818">
    <property type="term" value="C:BAT3 complex"/>
    <property type="evidence" value="ECO:0007669"/>
    <property type="project" value="TreeGrafter"/>
</dbReference>
<dbReference type="Pfam" id="PF04190">
    <property type="entry name" value="GET4"/>
    <property type="match status" value="1"/>
</dbReference>
<evidence type="ECO:0000313" key="5">
    <source>
        <dbReference type="EMBL" id="NDV34719.1"/>
    </source>
</evidence>
<name>A0A6B2LCG3_9EUKA</name>
<dbReference type="GO" id="GO:0045048">
    <property type="term" value="P:protein insertion into ER membrane"/>
    <property type="evidence" value="ECO:0007669"/>
    <property type="project" value="InterPro"/>
</dbReference>
<comment type="similarity">
    <text evidence="2">Belongs to the GET4 family.</text>
</comment>
<evidence type="ECO:0000256" key="1">
    <source>
        <dbReference type="ARBA" id="ARBA00004514"/>
    </source>
</evidence>
<dbReference type="EMBL" id="GIBP01005750">
    <property type="protein sequence ID" value="NDV34719.1"/>
    <property type="molecule type" value="Transcribed_RNA"/>
</dbReference>
<evidence type="ECO:0000256" key="4">
    <source>
        <dbReference type="ARBA" id="ARBA00022490"/>
    </source>
</evidence>
<keyword evidence="3" id="KW-0813">Transport</keyword>
<dbReference type="PANTHER" id="PTHR12875">
    <property type="entry name" value="GOLGI TO ER TRAFFIC PROTEIN 4 HOMOLOG"/>
    <property type="match status" value="1"/>
</dbReference>
<evidence type="ECO:0000256" key="2">
    <source>
        <dbReference type="ARBA" id="ARBA00005351"/>
    </source>
</evidence>
<dbReference type="Gene3D" id="1.25.40.10">
    <property type="entry name" value="Tetratricopeptide repeat domain"/>
    <property type="match status" value="1"/>
</dbReference>